<comment type="caution">
    <text evidence="2">The sequence shown here is derived from an EMBL/GenBank/DDBJ whole genome shotgun (WGS) entry which is preliminary data.</text>
</comment>
<sequence length="70" mass="7864">MAESMDYFNLNVVPPLGSDSKPTPSIHVYSSAYQPAPKVAKHRPQPRSLESTRDINQHRDTIERIAKAFA</sequence>
<evidence type="ECO:0000313" key="2">
    <source>
        <dbReference type="EMBL" id="TEB36657.1"/>
    </source>
</evidence>
<reference evidence="2 3" key="1">
    <citation type="journal article" date="2019" name="Nat. Ecol. Evol.">
        <title>Megaphylogeny resolves global patterns of mushroom evolution.</title>
        <authorList>
            <person name="Varga T."/>
            <person name="Krizsan K."/>
            <person name="Foldi C."/>
            <person name="Dima B."/>
            <person name="Sanchez-Garcia M."/>
            <person name="Sanchez-Ramirez S."/>
            <person name="Szollosi G.J."/>
            <person name="Szarkandi J.G."/>
            <person name="Papp V."/>
            <person name="Albert L."/>
            <person name="Andreopoulos W."/>
            <person name="Angelini C."/>
            <person name="Antonin V."/>
            <person name="Barry K.W."/>
            <person name="Bougher N.L."/>
            <person name="Buchanan P."/>
            <person name="Buyck B."/>
            <person name="Bense V."/>
            <person name="Catcheside P."/>
            <person name="Chovatia M."/>
            <person name="Cooper J."/>
            <person name="Damon W."/>
            <person name="Desjardin D."/>
            <person name="Finy P."/>
            <person name="Geml J."/>
            <person name="Haridas S."/>
            <person name="Hughes K."/>
            <person name="Justo A."/>
            <person name="Karasinski D."/>
            <person name="Kautmanova I."/>
            <person name="Kiss B."/>
            <person name="Kocsube S."/>
            <person name="Kotiranta H."/>
            <person name="LaButti K.M."/>
            <person name="Lechner B.E."/>
            <person name="Liimatainen K."/>
            <person name="Lipzen A."/>
            <person name="Lukacs Z."/>
            <person name="Mihaltcheva S."/>
            <person name="Morgado L.N."/>
            <person name="Niskanen T."/>
            <person name="Noordeloos M.E."/>
            <person name="Ohm R.A."/>
            <person name="Ortiz-Santana B."/>
            <person name="Ovrebo C."/>
            <person name="Racz N."/>
            <person name="Riley R."/>
            <person name="Savchenko A."/>
            <person name="Shiryaev A."/>
            <person name="Soop K."/>
            <person name="Spirin V."/>
            <person name="Szebenyi C."/>
            <person name="Tomsovsky M."/>
            <person name="Tulloss R.E."/>
            <person name="Uehling J."/>
            <person name="Grigoriev I.V."/>
            <person name="Vagvolgyi C."/>
            <person name="Papp T."/>
            <person name="Martin F.M."/>
            <person name="Miettinen O."/>
            <person name="Hibbett D.S."/>
            <person name="Nagy L.G."/>
        </authorList>
    </citation>
    <scope>NUCLEOTIDE SEQUENCE [LARGE SCALE GENOMIC DNA]</scope>
    <source>
        <strain evidence="2 3">FP101781</strain>
    </source>
</reference>
<feature type="region of interest" description="Disordered" evidence="1">
    <location>
        <begin position="33"/>
        <end position="59"/>
    </location>
</feature>
<evidence type="ECO:0000256" key="1">
    <source>
        <dbReference type="SAM" id="MobiDB-lite"/>
    </source>
</evidence>
<proteinExistence type="predicted"/>
<gene>
    <name evidence="2" type="ORF">FA13DRAFT_1787035</name>
</gene>
<dbReference type="OrthoDB" id="3008454at2759"/>
<dbReference type="EMBL" id="QPFP01000005">
    <property type="protein sequence ID" value="TEB36657.1"/>
    <property type="molecule type" value="Genomic_DNA"/>
</dbReference>
<dbReference type="Proteomes" id="UP000298030">
    <property type="component" value="Unassembled WGS sequence"/>
</dbReference>
<dbReference type="AlphaFoldDB" id="A0A4Y7TR44"/>
<accession>A0A4Y7TR44</accession>
<evidence type="ECO:0000313" key="3">
    <source>
        <dbReference type="Proteomes" id="UP000298030"/>
    </source>
</evidence>
<protein>
    <submittedName>
        <fullName evidence="2">Uncharacterized protein</fullName>
    </submittedName>
</protein>
<keyword evidence="3" id="KW-1185">Reference proteome</keyword>
<feature type="compositionally biased region" description="Basic and acidic residues" evidence="1">
    <location>
        <begin position="50"/>
        <end position="59"/>
    </location>
</feature>
<name>A0A4Y7TR44_COPMI</name>
<organism evidence="2 3">
    <name type="scientific">Coprinellus micaceus</name>
    <name type="common">Glistening ink-cap mushroom</name>
    <name type="synonym">Coprinus micaceus</name>
    <dbReference type="NCBI Taxonomy" id="71717"/>
    <lineage>
        <taxon>Eukaryota</taxon>
        <taxon>Fungi</taxon>
        <taxon>Dikarya</taxon>
        <taxon>Basidiomycota</taxon>
        <taxon>Agaricomycotina</taxon>
        <taxon>Agaricomycetes</taxon>
        <taxon>Agaricomycetidae</taxon>
        <taxon>Agaricales</taxon>
        <taxon>Agaricineae</taxon>
        <taxon>Psathyrellaceae</taxon>
        <taxon>Coprinellus</taxon>
    </lineage>
</organism>